<evidence type="ECO:0000313" key="2">
    <source>
        <dbReference type="Proteomes" id="UP000475862"/>
    </source>
</evidence>
<gene>
    <name evidence="1" type="ORF">AGLY_006216</name>
</gene>
<reference evidence="1 2" key="1">
    <citation type="submission" date="2019-08" db="EMBL/GenBank/DDBJ databases">
        <title>The genome of the soybean aphid Biotype 1, its phylome, world population structure and adaptation to the North American continent.</title>
        <authorList>
            <person name="Giordano R."/>
            <person name="Donthu R.K."/>
            <person name="Hernandez A.G."/>
            <person name="Wright C.L."/>
            <person name="Zimin A.V."/>
        </authorList>
    </citation>
    <scope>NUCLEOTIDE SEQUENCE [LARGE SCALE GENOMIC DNA]</scope>
    <source>
        <tissue evidence="1">Whole aphids</tissue>
    </source>
</reference>
<proteinExistence type="predicted"/>
<accession>A0A6G0TQL7</accession>
<comment type="caution">
    <text evidence="1">The sequence shown here is derived from an EMBL/GenBank/DDBJ whole genome shotgun (WGS) entry which is preliminary data.</text>
</comment>
<dbReference type="EMBL" id="VYZN01000018">
    <property type="protein sequence ID" value="KAE9537193.1"/>
    <property type="molecule type" value="Genomic_DNA"/>
</dbReference>
<keyword evidence="2" id="KW-1185">Reference proteome</keyword>
<dbReference type="AlphaFoldDB" id="A0A6G0TQL7"/>
<name>A0A6G0TQL7_APHGL</name>
<dbReference type="Proteomes" id="UP000475862">
    <property type="component" value="Unassembled WGS sequence"/>
</dbReference>
<sequence length="178" mass="21127">MIVRIDLKPVDVFNSLMRGQKKSSLHFVNPYYTIGSGEDPTFYLHNNIEQHTGHSLVGQDNTRVKPYNLDTILTFYFDLFATCRHSSFTIYRLMHLKRVECIHNINKLKNKLFSNNRIKVHHRYTIHTMRCCLLYKCAFMFETAKRVCQSLIKRERPYINLSLDIMDMNNTWVNEVST</sequence>
<organism evidence="1 2">
    <name type="scientific">Aphis glycines</name>
    <name type="common">Soybean aphid</name>
    <dbReference type="NCBI Taxonomy" id="307491"/>
    <lineage>
        <taxon>Eukaryota</taxon>
        <taxon>Metazoa</taxon>
        <taxon>Ecdysozoa</taxon>
        <taxon>Arthropoda</taxon>
        <taxon>Hexapoda</taxon>
        <taxon>Insecta</taxon>
        <taxon>Pterygota</taxon>
        <taxon>Neoptera</taxon>
        <taxon>Paraneoptera</taxon>
        <taxon>Hemiptera</taxon>
        <taxon>Sternorrhyncha</taxon>
        <taxon>Aphidomorpha</taxon>
        <taxon>Aphidoidea</taxon>
        <taxon>Aphididae</taxon>
        <taxon>Aphidini</taxon>
        <taxon>Aphis</taxon>
        <taxon>Aphis</taxon>
    </lineage>
</organism>
<protein>
    <submittedName>
        <fullName evidence="1">Uncharacterized protein</fullName>
    </submittedName>
</protein>
<evidence type="ECO:0000313" key="1">
    <source>
        <dbReference type="EMBL" id="KAE9537193.1"/>
    </source>
</evidence>